<dbReference type="SUPFAM" id="SSF46785">
    <property type="entry name" value="Winged helix' DNA-binding domain"/>
    <property type="match status" value="1"/>
</dbReference>
<dbReference type="SUPFAM" id="SSF53850">
    <property type="entry name" value="Periplasmic binding protein-like II"/>
    <property type="match status" value="1"/>
</dbReference>
<dbReference type="Pfam" id="PF03466">
    <property type="entry name" value="LysR_substrate"/>
    <property type="match status" value="1"/>
</dbReference>
<keyword evidence="3" id="KW-0238">DNA-binding</keyword>
<evidence type="ECO:0000313" key="6">
    <source>
        <dbReference type="EMBL" id="MFC3085867.1"/>
    </source>
</evidence>
<keyword evidence="7" id="KW-1185">Reference proteome</keyword>
<dbReference type="Gene3D" id="1.10.10.10">
    <property type="entry name" value="Winged helix-like DNA-binding domain superfamily/Winged helix DNA-binding domain"/>
    <property type="match status" value="1"/>
</dbReference>
<evidence type="ECO:0000256" key="1">
    <source>
        <dbReference type="ARBA" id="ARBA00009437"/>
    </source>
</evidence>
<proteinExistence type="inferred from homology"/>
<dbReference type="InterPro" id="IPR036388">
    <property type="entry name" value="WH-like_DNA-bd_sf"/>
</dbReference>
<organism evidence="6 7">
    <name type="scientific">Tabrizicola soli</name>
    <dbReference type="NCBI Taxonomy" id="2185115"/>
    <lineage>
        <taxon>Bacteria</taxon>
        <taxon>Pseudomonadati</taxon>
        <taxon>Pseudomonadota</taxon>
        <taxon>Alphaproteobacteria</taxon>
        <taxon>Rhodobacterales</taxon>
        <taxon>Paracoccaceae</taxon>
        <taxon>Tabrizicola</taxon>
    </lineage>
</organism>
<keyword evidence="2" id="KW-0805">Transcription regulation</keyword>
<keyword evidence="4" id="KW-0804">Transcription</keyword>
<dbReference type="PANTHER" id="PTHR30537">
    <property type="entry name" value="HTH-TYPE TRANSCRIPTIONAL REGULATOR"/>
    <property type="match status" value="1"/>
</dbReference>
<comment type="caution">
    <text evidence="6">The sequence shown here is derived from an EMBL/GenBank/DDBJ whole genome shotgun (WGS) entry which is preliminary data.</text>
</comment>
<sequence length="295" mass="32483">MRDIDLGWIRVFVEVGRRGSLSEAARALHLTQPAVSYQIKRAEQEFGTPLIRRLHRGVELTDNGEALFDILSGSVERIDKLASRIRARPGQNLLRLHTDYAFSGLWLIPRIHRFSQANPGIDIQVIASQHSDPGQLQPNDVAVFFGSHDRFGPDATLLMAERVVPVCAPALASDHPAGRPGSFRLIHLDSKDPSPWLDWRRYLAAIGQGDAPLKDSGNLRLNTYSLVIEAAMGGQGLALGWRGLIDGHLERGTLVPLGREVTLPGSGYFLVGNGDSGPATQRLKEWLLRETEGRD</sequence>
<dbReference type="PRINTS" id="PR00039">
    <property type="entry name" value="HTHLYSR"/>
</dbReference>
<dbReference type="Proteomes" id="UP001595445">
    <property type="component" value="Unassembled WGS sequence"/>
</dbReference>
<accession>A0ABV7DS15</accession>
<dbReference type="PROSITE" id="PS50931">
    <property type="entry name" value="HTH_LYSR"/>
    <property type="match status" value="1"/>
</dbReference>
<feature type="domain" description="HTH lysR-type" evidence="5">
    <location>
        <begin position="4"/>
        <end position="61"/>
    </location>
</feature>
<dbReference type="PANTHER" id="PTHR30537:SF26">
    <property type="entry name" value="GLYCINE CLEAVAGE SYSTEM TRANSCRIPTIONAL ACTIVATOR"/>
    <property type="match status" value="1"/>
</dbReference>
<protein>
    <submittedName>
        <fullName evidence="6">LysR family transcriptional regulator</fullName>
    </submittedName>
</protein>
<dbReference type="InterPro" id="IPR058163">
    <property type="entry name" value="LysR-type_TF_proteobact-type"/>
</dbReference>
<dbReference type="InterPro" id="IPR000847">
    <property type="entry name" value="LysR_HTH_N"/>
</dbReference>
<dbReference type="InterPro" id="IPR005119">
    <property type="entry name" value="LysR_subst-bd"/>
</dbReference>
<name>A0ABV7DS15_9RHOB</name>
<dbReference type="Gene3D" id="3.40.190.10">
    <property type="entry name" value="Periplasmic binding protein-like II"/>
    <property type="match status" value="2"/>
</dbReference>
<evidence type="ECO:0000313" key="7">
    <source>
        <dbReference type="Proteomes" id="UP001595445"/>
    </source>
</evidence>
<reference evidence="7" key="1">
    <citation type="journal article" date="2019" name="Int. J. Syst. Evol. Microbiol.">
        <title>The Global Catalogue of Microorganisms (GCM) 10K type strain sequencing project: providing services to taxonomists for standard genome sequencing and annotation.</title>
        <authorList>
            <consortium name="The Broad Institute Genomics Platform"/>
            <consortium name="The Broad Institute Genome Sequencing Center for Infectious Disease"/>
            <person name="Wu L."/>
            <person name="Ma J."/>
        </authorList>
    </citation>
    <scope>NUCLEOTIDE SEQUENCE [LARGE SCALE GENOMIC DNA]</scope>
    <source>
        <strain evidence="7">KCTC 62102</strain>
    </source>
</reference>
<dbReference type="InterPro" id="IPR036390">
    <property type="entry name" value="WH_DNA-bd_sf"/>
</dbReference>
<evidence type="ECO:0000256" key="3">
    <source>
        <dbReference type="ARBA" id="ARBA00023125"/>
    </source>
</evidence>
<evidence type="ECO:0000256" key="2">
    <source>
        <dbReference type="ARBA" id="ARBA00023015"/>
    </source>
</evidence>
<comment type="similarity">
    <text evidence="1">Belongs to the LysR transcriptional regulatory family.</text>
</comment>
<gene>
    <name evidence="6" type="ORF">ACFOD6_07375</name>
</gene>
<evidence type="ECO:0000256" key="4">
    <source>
        <dbReference type="ARBA" id="ARBA00023163"/>
    </source>
</evidence>
<dbReference type="EMBL" id="JBHRSM010000013">
    <property type="protein sequence ID" value="MFC3085867.1"/>
    <property type="molecule type" value="Genomic_DNA"/>
</dbReference>
<evidence type="ECO:0000259" key="5">
    <source>
        <dbReference type="PROSITE" id="PS50931"/>
    </source>
</evidence>
<dbReference type="RefSeq" id="WP_197643205.1">
    <property type="nucleotide sequence ID" value="NZ_JAEACP010000008.1"/>
</dbReference>
<dbReference type="Pfam" id="PF00126">
    <property type="entry name" value="HTH_1"/>
    <property type="match status" value="1"/>
</dbReference>